<sequence>MKRKIIATTLTALSLLIFSGCSSKEVTIQNKQPEKYEVLGKATGTGSGSLAAFGTAYYFIPLGLNDRTERAYADAIRSVPGATGLINVTYSEDWFWWVIGTNRTVTVTGDAIREIK</sequence>
<dbReference type="KEGG" id="paco:AACT_1166"/>
<dbReference type="AlphaFoldDB" id="A0A6M8EV67"/>
<evidence type="ECO:0000313" key="2">
    <source>
        <dbReference type="EMBL" id="QKE28347.1"/>
    </source>
</evidence>
<evidence type="ECO:0000313" key="3">
    <source>
        <dbReference type="Proteomes" id="UP000503483"/>
    </source>
</evidence>
<name>A0A6M8EV67_9BACT</name>
<dbReference type="EMBL" id="CP042652">
    <property type="protein sequence ID" value="QKE28347.1"/>
    <property type="molecule type" value="Genomic_DNA"/>
</dbReference>
<reference evidence="2 3" key="1">
    <citation type="submission" date="2019-08" db="EMBL/GenBank/DDBJ databases">
        <title>Complete genome sequence of Arcobacter acticola.</title>
        <authorList>
            <person name="Miller W."/>
        </authorList>
    </citation>
    <scope>NUCLEOTIDE SEQUENCE [LARGE SCALE GENOMIC DNA]</scope>
    <source>
        <strain evidence="2 3">KCTC 52212</strain>
    </source>
</reference>
<gene>
    <name evidence="2" type="ORF">AACT_1166</name>
</gene>
<organism evidence="2 3">
    <name type="scientific">Arcobacter acticola</name>
    <dbReference type="NCBI Taxonomy" id="1849015"/>
    <lineage>
        <taxon>Bacteria</taxon>
        <taxon>Pseudomonadati</taxon>
        <taxon>Campylobacterota</taxon>
        <taxon>Epsilonproteobacteria</taxon>
        <taxon>Campylobacterales</taxon>
        <taxon>Arcobacteraceae</taxon>
        <taxon>Arcobacter</taxon>
    </lineage>
</organism>
<keyword evidence="1" id="KW-0732">Signal</keyword>
<evidence type="ECO:0008006" key="4">
    <source>
        <dbReference type="Google" id="ProtNLM"/>
    </source>
</evidence>
<keyword evidence="3" id="KW-1185">Reference proteome</keyword>
<feature type="chain" id="PRO_5026938044" description="Lipoprotein" evidence="1">
    <location>
        <begin position="24"/>
        <end position="116"/>
    </location>
</feature>
<accession>A0A6M8EV67</accession>
<proteinExistence type="predicted"/>
<dbReference type="PROSITE" id="PS51257">
    <property type="entry name" value="PROKAR_LIPOPROTEIN"/>
    <property type="match status" value="1"/>
</dbReference>
<protein>
    <recommendedName>
        <fullName evidence="4">Lipoprotein</fullName>
    </recommendedName>
</protein>
<dbReference type="Proteomes" id="UP000503483">
    <property type="component" value="Chromosome"/>
</dbReference>
<evidence type="ECO:0000256" key="1">
    <source>
        <dbReference type="SAM" id="SignalP"/>
    </source>
</evidence>
<feature type="signal peptide" evidence="1">
    <location>
        <begin position="1"/>
        <end position="23"/>
    </location>
</feature>
<dbReference type="RefSeq" id="WP_172125874.1">
    <property type="nucleotide sequence ID" value="NZ_CP042652.1"/>
</dbReference>